<proteinExistence type="predicted"/>
<dbReference type="Proteomes" id="UP001172457">
    <property type="component" value="Chromosome 1"/>
</dbReference>
<accession>A0AA38TVR2</accession>
<comment type="caution">
    <text evidence="1">The sequence shown here is derived from an EMBL/GenBank/DDBJ whole genome shotgun (WGS) entry which is preliminary data.</text>
</comment>
<evidence type="ECO:0000313" key="2">
    <source>
        <dbReference type="Proteomes" id="UP001172457"/>
    </source>
</evidence>
<protein>
    <submittedName>
        <fullName evidence="1">Uncharacterized protein</fullName>
    </submittedName>
</protein>
<organism evidence="1 2">
    <name type="scientific">Centaurea solstitialis</name>
    <name type="common">yellow star-thistle</name>
    <dbReference type="NCBI Taxonomy" id="347529"/>
    <lineage>
        <taxon>Eukaryota</taxon>
        <taxon>Viridiplantae</taxon>
        <taxon>Streptophyta</taxon>
        <taxon>Embryophyta</taxon>
        <taxon>Tracheophyta</taxon>
        <taxon>Spermatophyta</taxon>
        <taxon>Magnoliopsida</taxon>
        <taxon>eudicotyledons</taxon>
        <taxon>Gunneridae</taxon>
        <taxon>Pentapetalae</taxon>
        <taxon>asterids</taxon>
        <taxon>campanulids</taxon>
        <taxon>Asterales</taxon>
        <taxon>Asteraceae</taxon>
        <taxon>Carduoideae</taxon>
        <taxon>Cardueae</taxon>
        <taxon>Centaureinae</taxon>
        <taxon>Centaurea</taxon>
    </lineage>
</organism>
<gene>
    <name evidence="1" type="ORF">OSB04_002960</name>
</gene>
<sequence>MQFSISFSETCDVCRVQTMTGIPADWITVRREVIVRRKFLDKKQIFDLQWNDDSSDENKESKFSTDMVFSSRQNLIDWVPHVGKSLGYVIRLLQSYFSVTMVVLGIRGYKNMHSENKTGFPIEDPIPNITDTIKRVFSMVYLMLVGNTPLLTPIEKVARPPLWITRKNEHNPPSGEVGAGSFACATAPELSQNISIGLEILATTLRSDRKFLSQTASFAASDAAMYSASVVESAIVSCFELFHEIAPPFMVKTYPDCDLKSSLSVWKLASEYPVTLISSSVPPKTKNISFVLLRYLRMFLTATQWGSPGFCWYLLVTLTE</sequence>
<reference evidence="1" key="1">
    <citation type="submission" date="2023-03" db="EMBL/GenBank/DDBJ databases">
        <title>Chromosome-scale reference genome and RAD-based genetic map of yellow starthistle (Centaurea solstitialis) reveal putative structural variation and QTLs associated with invader traits.</title>
        <authorList>
            <person name="Reatini B."/>
            <person name="Cang F.A."/>
            <person name="Jiang Q."/>
            <person name="Mckibben M.T.W."/>
            <person name="Barker M.S."/>
            <person name="Rieseberg L.H."/>
            <person name="Dlugosch K.M."/>
        </authorList>
    </citation>
    <scope>NUCLEOTIDE SEQUENCE</scope>
    <source>
        <strain evidence="1">CAN-66</strain>
        <tissue evidence="1">Leaf</tissue>
    </source>
</reference>
<dbReference type="AlphaFoldDB" id="A0AA38TVR2"/>
<name>A0AA38TVR2_9ASTR</name>
<evidence type="ECO:0000313" key="1">
    <source>
        <dbReference type="EMBL" id="KAJ9566994.1"/>
    </source>
</evidence>
<keyword evidence="2" id="KW-1185">Reference proteome</keyword>
<dbReference type="EMBL" id="JARYMX010000001">
    <property type="protein sequence ID" value="KAJ9566994.1"/>
    <property type="molecule type" value="Genomic_DNA"/>
</dbReference>